<evidence type="ECO:0000313" key="1">
    <source>
        <dbReference type="EMBL" id="TYT73187.1"/>
    </source>
</evidence>
<sequence length="239" mass="26812">MTIHHTKESMGLLAQITKGLLARSQNMKADLGDRSSYIGMSDIGRGMECLRAAVADKFQKANSPEEVARWYAEEDTERILATLQRELVFQRGHWFESGMGEVLRSNGSKPIHQLEVAIVNDGMPMKAHLDFTMAWGGKTPAVRILEIKSTEHIPASLYASHETQLYGQLGIVSAYWDQPCFSTKNHKNLTFPEIVLKELGVRMPDTSDSVDIQGWVLCLNMSGVKPFGPYRPDYLLWGI</sequence>
<gene>
    <name evidence="1" type="ORF">FIM25_16500</name>
</gene>
<name>A0A5S5MBS1_9BACT</name>
<comment type="caution">
    <text evidence="1">The sequence shown here is derived from an EMBL/GenBank/DDBJ whole genome shotgun (WGS) entry which is preliminary data.</text>
</comment>
<dbReference type="AlphaFoldDB" id="A0A5S5MBS1"/>
<dbReference type="RefSeq" id="WP_281279347.1">
    <property type="nucleotide sequence ID" value="NZ_VDMB01000046.1"/>
</dbReference>
<evidence type="ECO:0000313" key="2">
    <source>
        <dbReference type="Proteomes" id="UP000321899"/>
    </source>
</evidence>
<feature type="non-terminal residue" evidence="1">
    <location>
        <position position="239"/>
    </location>
</feature>
<accession>A0A5S5MBS1</accession>
<organism evidence="1 2">
    <name type="scientific">Desulfobotulus mexicanus</name>
    <dbReference type="NCBI Taxonomy" id="2586642"/>
    <lineage>
        <taxon>Bacteria</taxon>
        <taxon>Pseudomonadati</taxon>
        <taxon>Thermodesulfobacteriota</taxon>
        <taxon>Desulfobacteria</taxon>
        <taxon>Desulfobacterales</taxon>
        <taxon>Desulfobacteraceae</taxon>
        <taxon>Desulfobotulus</taxon>
    </lineage>
</organism>
<dbReference type="EMBL" id="VDMB01000046">
    <property type="protein sequence ID" value="TYT73187.1"/>
    <property type="molecule type" value="Genomic_DNA"/>
</dbReference>
<dbReference type="Gene3D" id="3.90.320.10">
    <property type="match status" value="1"/>
</dbReference>
<reference evidence="1 2" key="1">
    <citation type="submission" date="2019-06" db="EMBL/GenBank/DDBJ databases">
        <title>Desulfobotulus mexicanus sp. nov., a novel sulfate-reducing bacterium isolated from the sediment of an alkaline crater lake in Mexico.</title>
        <authorList>
            <person name="Hirschler-Rea A."/>
        </authorList>
    </citation>
    <scope>NUCLEOTIDE SEQUENCE [LARGE SCALE GENOMIC DNA]</scope>
    <source>
        <strain evidence="1 2">PAR22N</strain>
    </source>
</reference>
<dbReference type="Proteomes" id="UP000321899">
    <property type="component" value="Unassembled WGS sequence"/>
</dbReference>
<keyword evidence="2" id="KW-1185">Reference proteome</keyword>
<proteinExistence type="predicted"/>
<dbReference type="InterPro" id="IPR011604">
    <property type="entry name" value="PDDEXK-like_dom_sf"/>
</dbReference>
<protein>
    <submittedName>
        <fullName evidence="1">Uncharacterized protein</fullName>
    </submittedName>
</protein>